<protein>
    <submittedName>
        <fullName evidence="2">Terminase large subunit</fullName>
    </submittedName>
</protein>
<feature type="domain" description="Terminase large subunit ribonuclease H-like" evidence="1">
    <location>
        <begin position="379"/>
        <end position="492"/>
    </location>
</feature>
<evidence type="ECO:0000259" key="1">
    <source>
        <dbReference type="Pfam" id="PF22530"/>
    </source>
</evidence>
<dbReference type="InterPro" id="IPR054762">
    <property type="entry name" value="Gp19_RNaseH-like"/>
</dbReference>
<dbReference type="Gene3D" id="3.40.50.300">
    <property type="entry name" value="P-loop containing nucleotide triphosphate hydrolases"/>
    <property type="match status" value="1"/>
</dbReference>
<name>A0A7L8G4X0_9CAUD</name>
<keyword evidence="3" id="KW-1185">Reference proteome</keyword>
<organism evidence="2 3">
    <name type="scientific">Rhizobium phage Palo</name>
    <dbReference type="NCBI Taxonomy" id="2767573"/>
    <lineage>
        <taxon>Viruses</taxon>
        <taxon>Duplodnaviria</taxon>
        <taxon>Heunggongvirae</taxon>
        <taxon>Uroviricota</taxon>
        <taxon>Caudoviricetes</taxon>
        <taxon>Autographivirales</taxon>
        <taxon>Dunnvirinae</taxon>
        <taxon>Palovirus</taxon>
        <taxon>Palovirus palo</taxon>
    </lineage>
</organism>
<sequence length="606" mass="67823">MSVERENAEQVAKRWHDLELLQDYYAEFSTFLQEVIEDFMGFVCTEVQQDIGEWVAYGPQYRMVQAQRGQAKTTITAAYAVWRCIHNPATRVLIISAGSDMATEIANWIIQIINGMPELECLRPDRAAGDRESVSAFDIHYSLKGPEKSPSVACVGITSNLQGKRADVLIADDVESAKNSQTQTQQARLKHLTLDFTSICSNGDIIWLGTPQNIDSIYNGLPGRGTQIRIWPGRYPTEKEEADYEGFLAPMVADRVRANPSLRTGGGPAGDRGKPIDPVLLDEQALTKKEIDQGPSYFQLQHMLSTKLADADRYPLKTSQIRFCGFEAERMLAPMTIPFVRTNENEIKMPDGFPIKDKFYRVQHAEDFGQLQGPYMYVDPGGGFFFKQKTAYDITAFCGGRVYVLASGGVKGGLDPEVFLPLTAVAIKWRVRMVHIEQNFGNGALRQVWQPILQKAALEAGIQIGMEDVWESGQKELRIIDILEPLLGAGKLVMSEDMILQDWNSIQKYPSELRGTYSLFWQLARITREKKALIHEDKLDALAGAVRMWIDAVSQDDAKLVAAAKKAAYEAMIKNPLGDGRSLYKAQQAPQVNKFGLPSLGRMLRR</sequence>
<reference evidence="2 3" key="1">
    <citation type="submission" date="2020-07" db="EMBL/GenBank/DDBJ databases">
        <title>Complete genome sequence of Rhizobium phaseoli phage Palo.</title>
        <authorList>
            <person name="Nabhani A."/>
            <person name="Rushing L."/>
            <person name="Newkirk H."/>
            <person name="Gonzalez C."/>
            <person name="Young R."/>
            <person name="Liu M."/>
        </authorList>
    </citation>
    <scope>NUCLEOTIDE SEQUENCE [LARGE SCALE GENOMIC DNA]</scope>
</reference>
<proteinExistence type="predicted"/>
<dbReference type="SUPFAM" id="SSF52540">
    <property type="entry name" value="P-loop containing nucleoside triphosphate hydrolases"/>
    <property type="match status" value="1"/>
</dbReference>
<dbReference type="InterPro" id="IPR027417">
    <property type="entry name" value="P-loop_NTPase"/>
</dbReference>
<dbReference type="EMBL" id="MT708544">
    <property type="protein sequence ID" value="QOE32112.1"/>
    <property type="molecule type" value="Genomic_DNA"/>
</dbReference>
<gene>
    <name evidence="2" type="ORF">CPT_Palo_053</name>
</gene>
<dbReference type="NCBIfam" id="NF033889">
    <property type="entry name" value="termin_lrg_T7"/>
    <property type="match status" value="1"/>
</dbReference>
<evidence type="ECO:0000313" key="3">
    <source>
        <dbReference type="Proteomes" id="UP000516590"/>
    </source>
</evidence>
<accession>A0A7L8G4X0</accession>
<evidence type="ECO:0000313" key="2">
    <source>
        <dbReference type="EMBL" id="QOE32112.1"/>
    </source>
</evidence>
<dbReference type="Proteomes" id="UP000516590">
    <property type="component" value="Segment"/>
</dbReference>
<dbReference type="Pfam" id="PF22530">
    <property type="entry name" value="Terminase-T7_RNaseH-like"/>
    <property type="match status" value="1"/>
</dbReference>
<dbReference type="InterPro" id="IPR047987">
    <property type="entry name" value="Gp19-like_virus"/>
</dbReference>